<evidence type="ECO:0000313" key="1">
    <source>
        <dbReference type="EMBL" id="ONI33258.1"/>
    </source>
</evidence>
<sequence length="90" mass="10097">MLILPDSITLKPSILSSTTSLSQTLTRDIRVTAYYQNKTFGLVSLDHRHTTFHQDPKNASIFRNVVFQGWKALVLDEPVLTNAAHLTVTT</sequence>
<organism evidence="1 2">
    <name type="scientific">Prunus persica</name>
    <name type="common">Peach</name>
    <name type="synonym">Amygdalus persica</name>
    <dbReference type="NCBI Taxonomy" id="3760"/>
    <lineage>
        <taxon>Eukaryota</taxon>
        <taxon>Viridiplantae</taxon>
        <taxon>Streptophyta</taxon>
        <taxon>Embryophyta</taxon>
        <taxon>Tracheophyta</taxon>
        <taxon>Spermatophyta</taxon>
        <taxon>Magnoliopsida</taxon>
        <taxon>eudicotyledons</taxon>
        <taxon>Gunneridae</taxon>
        <taxon>Pentapetalae</taxon>
        <taxon>rosids</taxon>
        <taxon>fabids</taxon>
        <taxon>Rosales</taxon>
        <taxon>Rosaceae</taxon>
        <taxon>Amygdaloideae</taxon>
        <taxon>Amygdaleae</taxon>
        <taxon>Prunus</taxon>
    </lineage>
</organism>
<keyword evidence="2" id="KW-1185">Reference proteome</keyword>
<accession>A0A251RAY4</accession>
<dbReference type="Gramene" id="ONI33258">
    <property type="protein sequence ID" value="ONI33258"/>
    <property type="gene ID" value="PRUPE_1G413200"/>
</dbReference>
<evidence type="ECO:0000313" key="2">
    <source>
        <dbReference type="Proteomes" id="UP000006882"/>
    </source>
</evidence>
<dbReference type="AlphaFoldDB" id="A0A251RAY4"/>
<name>A0A251RAY4_PRUPE</name>
<protein>
    <submittedName>
        <fullName evidence="1">Uncharacterized protein</fullName>
    </submittedName>
</protein>
<gene>
    <name evidence="1" type="ORF">PRUPE_1G413200</name>
</gene>
<proteinExistence type="predicted"/>
<reference evidence="1 2" key="1">
    <citation type="journal article" date="2013" name="Nat. Genet.">
        <title>The high-quality draft genome of peach (Prunus persica) identifies unique patterns of genetic diversity, domestication and genome evolution.</title>
        <authorList>
            <consortium name="International Peach Genome Initiative"/>
            <person name="Verde I."/>
            <person name="Abbott A.G."/>
            <person name="Scalabrin S."/>
            <person name="Jung S."/>
            <person name="Shu S."/>
            <person name="Marroni F."/>
            <person name="Zhebentyayeva T."/>
            <person name="Dettori M.T."/>
            <person name="Grimwood J."/>
            <person name="Cattonaro F."/>
            <person name="Zuccolo A."/>
            <person name="Rossini L."/>
            <person name="Jenkins J."/>
            <person name="Vendramin E."/>
            <person name="Meisel L.A."/>
            <person name="Decroocq V."/>
            <person name="Sosinski B."/>
            <person name="Prochnik S."/>
            <person name="Mitros T."/>
            <person name="Policriti A."/>
            <person name="Cipriani G."/>
            <person name="Dondini L."/>
            <person name="Ficklin S."/>
            <person name="Goodstein D.M."/>
            <person name="Xuan P."/>
            <person name="Del Fabbro C."/>
            <person name="Aramini V."/>
            <person name="Copetti D."/>
            <person name="Gonzalez S."/>
            <person name="Horner D.S."/>
            <person name="Falchi R."/>
            <person name="Lucas S."/>
            <person name="Mica E."/>
            <person name="Maldonado J."/>
            <person name="Lazzari B."/>
            <person name="Bielenberg D."/>
            <person name="Pirona R."/>
            <person name="Miculan M."/>
            <person name="Barakat A."/>
            <person name="Testolin R."/>
            <person name="Stella A."/>
            <person name="Tartarini S."/>
            <person name="Tonutti P."/>
            <person name="Arus P."/>
            <person name="Orellana A."/>
            <person name="Wells C."/>
            <person name="Main D."/>
            <person name="Vizzotto G."/>
            <person name="Silva H."/>
            <person name="Salamini F."/>
            <person name="Schmutz J."/>
            <person name="Morgante M."/>
            <person name="Rokhsar D.S."/>
        </authorList>
    </citation>
    <scope>NUCLEOTIDE SEQUENCE [LARGE SCALE GENOMIC DNA]</scope>
    <source>
        <strain evidence="2">cv. Nemared</strain>
    </source>
</reference>
<dbReference type="Proteomes" id="UP000006882">
    <property type="component" value="Chromosome G1"/>
</dbReference>
<dbReference type="EMBL" id="CM007651">
    <property type="protein sequence ID" value="ONI33258.1"/>
    <property type="molecule type" value="Genomic_DNA"/>
</dbReference>